<sequence length="197" mass="22517">MNLALFDFDGTITTREMFPDFMRFAVSKRRLLVGSAFFAPMVLGYKLGIVSGSTIRRHLINFGFSGVHADRFEKIGKQFSDDVLPDALRPMALERIRWHKAQGDVVVVVSGALDVYLRHWCRTHDVDLICSSLEVENGRLTGRFRGAQCVGAEKSRRVRETCKLDDFPVVYAYGDTTEDFDLLSIAHKKYYRWQEVA</sequence>
<gene>
    <name evidence="1" type="ORF">EKH79_11720</name>
</gene>
<dbReference type="Pfam" id="PF12710">
    <property type="entry name" value="HAD"/>
    <property type="match status" value="1"/>
</dbReference>
<evidence type="ECO:0000313" key="2">
    <source>
        <dbReference type="Proteomes" id="UP000267077"/>
    </source>
</evidence>
<dbReference type="PANTHER" id="PTHR43344">
    <property type="entry name" value="PHOSPHOSERINE PHOSPHATASE"/>
    <property type="match status" value="1"/>
</dbReference>
<dbReference type="GO" id="GO:0006564">
    <property type="term" value="P:L-serine biosynthetic process"/>
    <property type="evidence" value="ECO:0007669"/>
    <property type="project" value="TreeGrafter"/>
</dbReference>
<dbReference type="InterPro" id="IPR036412">
    <property type="entry name" value="HAD-like_sf"/>
</dbReference>
<protein>
    <submittedName>
        <fullName evidence="1">HAD family hydrolase</fullName>
    </submittedName>
</protein>
<reference evidence="1 2" key="1">
    <citation type="submission" date="2018-12" db="EMBL/GenBank/DDBJ databases">
        <title>Dyella dinghuensis sp. nov. DHOA06 and Dyella choica sp. nov. 4M-K27, isolated from forest soil.</title>
        <authorList>
            <person name="Qiu L.-H."/>
            <person name="Gao Z.-H."/>
        </authorList>
    </citation>
    <scope>NUCLEOTIDE SEQUENCE [LARGE SCALE GENOMIC DNA]</scope>
    <source>
        <strain evidence="1 2">DHOA06</strain>
    </source>
</reference>
<proteinExistence type="predicted"/>
<dbReference type="GO" id="GO:0036424">
    <property type="term" value="F:L-phosphoserine phosphatase activity"/>
    <property type="evidence" value="ECO:0007669"/>
    <property type="project" value="TreeGrafter"/>
</dbReference>
<dbReference type="RefSeq" id="WP_126674013.1">
    <property type="nucleotide sequence ID" value="NZ_RYZR01000006.1"/>
</dbReference>
<dbReference type="Proteomes" id="UP000267077">
    <property type="component" value="Unassembled WGS sequence"/>
</dbReference>
<accession>A0A432LRC1</accession>
<dbReference type="EMBL" id="RYZR01000006">
    <property type="protein sequence ID" value="RUL63076.1"/>
    <property type="molecule type" value="Genomic_DNA"/>
</dbReference>
<dbReference type="Gene3D" id="3.40.50.1000">
    <property type="entry name" value="HAD superfamily/HAD-like"/>
    <property type="match status" value="1"/>
</dbReference>
<dbReference type="InterPro" id="IPR006385">
    <property type="entry name" value="HAD_hydro_SerB1"/>
</dbReference>
<name>A0A432LRC1_9GAMM</name>
<dbReference type="SUPFAM" id="SSF56784">
    <property type="entry name" value="HAD-like"/>
    <property type="match status" value="1"/>
</dbReference>
<dbReference type="PANTHER" id="PTHR43344:SF14">
    <property type="entry name" value="HAD-IB FAMILY HYDROLASE"/>
    <property type="match status" value="1"/>
</dbReference>
<dbReference type="GO" id="GO:0005737">
    <property type="term" value="C:cytoplasm"/>
    <property type="evidence" value="ECO:0007669"/>
    <property type="project" value="TreeGrafter"/>
</dbReference>
<organism evidence="1 2">
    <name type="scientific">Dyella dinghuensis</name>
    <dbReference type="NCBI Taxonomy" id="1920169"/>
    <lineage>
        <taxon>Bacteria</taxon>
        <taxon>Pseudomonadati</taxon>
        <taxon>Pseudomonadota</taxon>
        <taxon>Gammaproteobacteria</taxon>
        <taxon>Lysobacterales</taxon>
        <taxon>Rhodanobacteraceae</taxon>
        <taxon>Dyella</taxon>
    </lineage>
</organism>
<dbReference type="NCBIfam" id="TIGR01488">
    <property type="entry name" value="HAD-SF-IB"/>
    <property type="match status" value="1"/>
</dbReference>
<keyword evidence="1" id="KW-0378">Hydrolase</keyword>
<evidence type="ECO:0000313" key="1">
    <source>
        <dbReference type="EMBL" id="RUL63076.1"/>
    </source>
</evidence>
<comment type="caution">
    <text evidence="1">The sequence shown here is derived from an EMBL/GenBank/DDBJ whole genome shotgun (WGS) entry which is preliminary data.</text>
</comment>
<dbReference type="Gene3D" id="1.20.1440.100">
    <property type="entry name" value="SG protein - dephosphorylation function"/>
    <property type="match status" value="1"/>
</dbReference>
<dbReference type="NCBIfam" id="TIGR01490">
    <property type="entry name" value="HAD-SF-IB-hyp1"/>
    <property type="match status" value="1"/>
</dbReference>
<dbReference type="CDD" id="cd02612">
    <property type="entry name" value="HAD_PGPPase"/>
    <property type="match status" value="1"/>
</dbReference>
<dbReference type="InterPro" id="IPR023214">
    <property type="entry name" value="HAD_sf"/>
</dbReference>
<dbReference type="InterPro" id="IPR050582">
    <property type="entry name" value="HAD-like_SerB"/>
</dbReference>
<dbReference type="OrthoDB" id="9784466at2"/>
<keyword evidence="2" id="KW-1185">Reference proteome</keyword>
<dbReference type="AlphaFoldDB" id="A0A432LRC1"/>
<dbReference type="GO" id="GO:0000287">
    <property type="term" value="F:magnesium ion binding"/>
    <property type="evidence" value="ECO:0007669"/>
    <property type="project" value="TreeGrafter"/>
</dbReference>